<feature type="DNA-binding region" description="H-T-H motif" evidence="2">
    <location>
        <begin position="18"/>
        <end position="37"/>
    </location>
</feature>
<evidence type="ECO:0000313" key="5">
    <source>
        <dbReference type="Proteomes" id="UP000627781"/>
    </source>
</evidence>
<keyword evidence="2" id="KW-0238">DNA-binding</keyword>
<sequence>MEEKILAELKKAKDYISGETLSSNLMISRAAIWKHIKNLKAKGYVIEGVSNKGYKLVSTPDIISPNDVLESLTTSNLWNDIIHFDTIDSTNKKAKELASKGAKDGTVIISEIQEAGNGRFKRIWSSPKGGIWFSLILRPNIIPTECPKITQITAAAMHKTLCNLGGNLEIKWPNDIILNDKKLCGILTELKCDLETVDYLIVGIGLNVNIDNFDDEICSIATSLKLELGKHFNRAEILSSFLINFERLYTHFITNGDISETITICRDNSNLFDKKARLITCNTEESVTCLRLSDDGTLIIKDTFGNERAVLSGEITFK</sequence>
<dbReference type="Pfam" id="PF03099">
    <property type="entry name" value="BPL_LplA_LipB"/>
    <property type="match status" value="1"/>
</dbReference>
<dbReference type="PANTHER" id="PTHR12835">
    <property type="entry name" value="BIOTIN PROTEIN LIGASE"/>
    <property type="match status" value="1"/>
</dbReference>
<reference evidence="4 5" key="1">
    <citation type="submission" date="2020-08" db="EMBL/GenBank/DDBJ databases">
        <title>A Genomic Blueprint of the Chicken Gut Microbiome.</title>
        <authorList>
            <person name="Gilroy R."/>
            <person name="Ravi A."/>
            <person name="Getino M."/>
            <person name="Pursley I."/>
            <person name="Horton D.L."/>
            <person name="Alikhan N.-F."/>
            <person name="Baker D."/>
            <person name="Gharbi K."/>
            <person name="Hall N."/>
            <person name="Watson M."/>
            <person name="Adriaenssens E.M."/>
            <person name="Foster-Nyarko E."/>
            <person name="Jarju S."/>
            <person name="Secka A."/>
            <person name="Antonio M."/>
            <person name="Oren A."/>
            <person name="Chaudhuri R."/>
            <person name="La Ragione R.M."/>
            <person name="Hildebrand F."/>
            <person name="Pallen M.J."/>
        </authorList>
    </citation>
    <scope>NUCLEOTIDE SEQUENCE [LARGE SCALE GENOMIC DNA]</scope>
    <source>
        <strain evidence="4 5">Sa3CVN1</strain>
    </source>
</reference>
<keyword evidence="5" id="KW-1185">Reference proteome</keyword>
<gene>
    <name evidence="2" type="primary">birA</name>
    <name evidence="4" type="ORF">H9661_14405</name>
</gene>
<dbReference type="CDD" id="cd16442">
    <property type="entry name" value="BPL"/>
    <property type="match status" value="1"/>
</dbReference>
<dbReference type="Gene3D" id="3.30.930.10">
    <property type="entry name" value="Bira Bifunctional Protein, Domain 2"/>
    <property type="match status" value="1"/>
</dbReference>
<dbReference type="Gene3D" id="1.10.10.10">
    <property type="entry name" value="Winged helix-like DNA-binding domain superfamily/Winged helix DNA-binding domain"/>
    <property type="match status" value="1"/>
</dbReference>
<dbReference type="InterPro" id="IPR004408">
    <property type="entry name" value="Biotin_CoA_COase_ligase"/>
</dbReference>
<feature type="binding site" evidence="2">
    <location>
        <position position="113"/>
    </location>
    <ligand>
        <name>biotin</name>
        <dbReference type="ChEBI" id="CHEBI:57586"/>
    </ligand>
</feature>
<dbReference type="SUPFAM" id="SSF46785">
    <property type="entry name" value="Winged helix' DNA-binding domain"/>
    <property type="match status" value="1"/>
</dbReference>
<dbReference type="PROSITE" id="PS51733">
    <property type="entry name" value="BPL_LPL_CATALYTIC"/>
    <property type="match status" value="1"/>
</dbReference>
<proteinExistence type="inferred from homology"/>
<feature type="domain" description="BPL/LPL catalytic" evidence="3">
    <location>
        <begin position="69"/>
        <end position="253"/>
    </location>
</feature>
<dbReference type="EC" id="6.3.4.15" evidence="2"/>
<keyword evidence="2" id="KW-0092">Biotin</keyword>
<comment type="function">
    <text evidence="2">Acts both as a biotin--[acetyl-CoA-carboxylase] ligase and a repressor.</text>
</comment>
<protein>
    <recommendedName>
        <fullName evidence="2">Bifunctional ligase/repressor BirA</fullName>
    </recommendedName>
    <alternativeName>
        <fullName evidence="2">Biotin--[acetyl-CoA-carboxylase] ligase</fullName>
        <ecNumber evidence="2">6.3.4.15</ecNumber>
    </alternativeName>
    <alternativeName>
        <fullName evidence="2">Biotin--protein ligase</fullName>
    </alternativeName>
    <alternativeName>
        <fullName evidence="2">Biotin-[acetyl-CoA carboxylase] synthetase</fullName>
    </alternativeName>
</protein>
<evidence type="ECO:0000259" key="3">
    <source>
        <dbReference type="PROSITE" id="PS51733"/>
    </source>
</evidence>
<comment type="similarity">
    <text evidence="2">Belongs to the biotin--protein ligase family.</text>
</comment>
<dbReference type="SUPFAM" id="SSF55681">
    <property type="entry name" value="Class II aaRS and biotin synthetases"/>
    <property type="match status" value="1"/>
</dbReference>
<dbReference type="Pfam" id="PF08279">
    <property type="entry name" value="HTH_11"/>
    <property type="match status" value="1"/>
</dbReference>
<dbReference type="RefSeq" id="WP_143318092.1">
    <property type="nucleotide sequence ID" value="NZ_JACSRA010000025.1"/>
</dbReference>
<keyword evidence="2" id="KW-0804">Transcription</keyword>
<dbReference type="GO" id="GO:0004077">
    <property type="term" value="F:biotin--[biotin carboxyl-carrier protein] ligase activity"/>
    <property type="evidence" value="ECO:0007669"/>
    <property type="project" value="UniProtKB-EC"/>
</dbReference>
<dbReference type="InterPro" id="IPR036388">
    <property type="entry name" value="WH-like_DNA-bd_sf"/>
</dbReference>
<organism evidence="4 5">
    <name type="scientific">Clostridium cibarium</name>
    <dbReference type="NCBI Taxonomy" id="2762247"/>
    <lineage>
        <taxon>Bacteria</taxon>
        <taxon>Bacillati</taxon>
        <taxon>Bacillota</taxon>
        <taxon>Clostridia</taxon>
        <taxon>Eubacteriales</taxon>
        <taxon>Clostridiaceae</taxon>
        <taxon>Clostridium</taxon>
    </lineage>
</organism>
<dbReference type="NCBIfam" id="TIGR00121">
    <property type="entry name" value="birA_ligase"/>
    <property type="match status" value="1"/>
</dbReference>
<comment type="caution">
    <text evidence="4">The sequence shown here is derived from an EMBL/GenBank/DDBJ whole genome shotgun (WGS) entry which is preliminary data.</text>
</comment>
<dbReference type="Proteomes" id="UP000627781">
    <property type="component" value="Unassembled WGS sequence"/>
</dbReference>
<dbReference type="InterPro" id="IPR030855">
    <property type="entry name" value="Bifunct_BirA"/>
</dbReference>
<feature type="binding site" evidence="2">
    <location>
        <begin position="89"/>
        <end position="91"/>
    </location>
    <ligand>
        <name>biotin</name>
        <dbReference type="ChEBI" id="CHEBI:57586"/>
    </ligand>
</feature>
<feature type="binding site" evidence="2">
    <location>
        <position position="182"/>
    </location>
    <ligand>
        <name>biotin</name>
        <dbReference type="ChEBI" id="CHEBI:57586"/>
    </ligand>
</feature>
<dbReference type="InterPro" id="IPR004143">
    <property type="entry name" value="BPL_LPL_catalytic"/>
</dbReference>
<comment type="catalytic activity">
    <reaction evidence="2">
        <text>biotin + L-lysyl-[protein] + ATP = N(6)-biotinyl-L-lysyl-[protein] + AMP + diphosphate + H(+)</text>
        <dbReference type="Rhea" id="RHEA:11756"/>
        <dbReference type="Rhea" id="RHEA-COMP:9752"/>
        <dbReference type="Rhea" id="RHEA-COMP:10505"/>
        <dbReference type="ChEBI" id="CHEBI:15378"/>
        <dbReference type="ChEBI" id="CHEBI:29969"/>
        <dbReference type="ChEBI" id="CHEBI:30616"/>
        <dbReference type="ChEBI" id="CHEBI:33019"/>
        <dbReference type="ChEBI" id="CHEBI:57586"/>
        <dbReference type="ChEBI" id="CHEBI:83144"/>
        <dbReference type="ChEBI" id="CHEBI:456215"/>
        <dbReference type="EC" id="6.3.4.15"/>
    </reaction>
</comment>
<keyword evidence="1 2" id="KW-0436">Ligase</keyword>
<keyword evidence="2" id="KW-0678">Repressor</keyword>
<dbReference type="InterPro" id="IPR045864">
    <property type="entry name" value="aa-tRNA-synth_II/BPL/LPL"/>
</dbReference>
<dbReference type="HAMAP" id="MF_00978">
    <property type="entry name" value="Bifunct_BirA"/>
    <property type="match status" value="1"/>
</dbReference>
<keyword evidence="2" id="KW-0067">ATP-binding</keyword>
<name>A0ABR8PWI4_9CLOT</name>
<dbReference type="InterPro" id="IPR036390">
    <property type="entry name" value="WH_DNA-bd_sf"/>
</dbReference>
<evidence type="ECO:0000256" key="1">
    <source>
        <dbReference type="ARBA" id="ARBA00022598"/>
    </source>
</evidence>
<evidence type="ECO:0000256" key="2">
    <source>
        <dbReference type="HAMAP-Rule" id="MF_00978"/>
    </source>
</evidence>
<keyword evidence="2" id="KW-0547">Nucleotide-binding</keyword>
<evidence type="ECO:0000313" key="4">
    <source>
        <dbReference type="EMBL" id="MBD7912551.1"/>
    </source>
</evidence>
<dbReference type="EMBL" id="JACSRA010000025">
    <property type="protein sequence ID" value="MBD7912551.1"/>
    <property type="molecule type" value="Genomic_DNA"/>
</dbReference>
<comment type="caution">
    <text evidence="2">Lacks conserved residue(s) required for the propagation of feature annotation.</text>
</comment>
<keyword evidence="2" id="KW-0805">Transcription regulation</keyword>
<dbReference type="InterPro" id="IPR013196">
    <property type="entry name" value="HTH_11"/>
</dbReference>
<dbReference type="PANTHER" id="PTHR12835:SF5">
    <property type="entry name" value="BIOTIN--PROTEIN LIGASE"/>
    <property type="match status" value="1"/>
</dbReference>
<accession>A0ABR8PWI4</accession>